<organism evidence="3">
    <name type="scientific">Eutreptiella gymnastica</name>
    <dbReference type="NCBI Taxonomy" id="73025"/>
    <lineage>
        <taxon>Eukaryota</taxon>
        <taxon>Discoba</taxon>
        <taxon>Euglenozoa</taxon>
        <taxon>Euglenida</taxon>
        <taxon>Spirocuta</taxon>
        <taxon>Euglenophyceae</taxon>
        <taxon>Eutreptiales</taxon>
        <taxon>Eutreptiaceae</taxon>
        <taxon>Eutreptiella</taxon>
    </lineage>
</organism>
<feature type="region of interest" description="Disordered" evidence="2">
    <location>
        <begin position="681"/>
        <end position="704"/>
    </location>
</feature>
<name>A0A7S4D024_9EUGL</name>
<feature type="region of interest" description="Disordered" evidence="2">
    <location>
        <begin position="490"/>
        <end position="516"/>
    </location>
</feature>
<sequence>MATDWQKLEAQIQAVGRRPHSPVDVARSLAIPGASRPEPDNDDNSDTASSASSRSRSNSEEVLVRPSPSPPSPDSPHSAGPVGALLAPSNRRPQQRRALNDSWTDLEGSSDDDDMQIRLSPRTPTPKCSAHRTVCDAPAPTQAIAQAANPLCNRRTVPPSDGTHETHPTQNKRSAGPMRHSGSAVGRESLSSRDRDPDGPATVPQVPAIAVGVPSRECAPVANETQCESSSATAAETSVTLLEASASFQPLDKSLCASVAEDRPSAADRVQAAEAELRVIYQKHAQLEATVRALETQWHERQKKQQERIERYRVREQQLLQQLERTAAELKRQGQEKRQAFSTAHAWQMLQTAMEEKCSLLQRQTLFGKENQLTFQAELLQRQTRALGELQERHRVSQALQADAEAADRAAQALYEARVADLQQQNEALQARLDQSEEEGTSTQQRWSQQVDSLHAHTRRLENMLTDKQEVLVKMQSELLDTQQQLQALRDSADATAQQEHDTSTASAAGAPDAQHEALRGELAALRAMLMERAGRPPVTSSAGAQTDLQGSVVGDELHRSRLHDNEQLMEQNRVLSEESAKVVQKNAHLLEQLQCLRSRLEEEASTDVRKELEDLRAEHARVVSALAEVTTENDTLKARHEELTEALQSRMREVQRLQILNNCNGRRALRAARETVGDLRLNGSPALNPLQPDRTRTGLRHPV</sequence>
<reference evidence="3" key="1">
    <citation type="submission" date="2021-01" db="EMBL/GenBank/DDBJ databases">
        <authorList>
            <person name="Corre E."/>
            <person name="Pelletier E."/>
            <person name="Niang G."/>
            <person name="Scheremetjew M."/>
            <person name="Finn R."/>
            <person name="Kale V."/>
            <person name="Holt S."/>
            <person name="Cochrane G."/>
            <person name="Meng A."/>
            <person name="Brown T."/>
            <person name="Cohen L."/>
        </authorList>
    </citation>
    <scope>NUCLEOTIDE SEQUENCE</scope>
    <source>
        <strain evidence="3">CCMP1594</strain>
    </source>
</reference>
<evidence type="ECO:0000256" key="1">
    <source>
        <dbReference type="SAM" id="Coils"/>
    </source>
</evidence>
<keyword evidence="1" id="KW-0175">Coiled coil</keyword>
<evidence type="ECO:0000313" key="3">
    <source>
        <dbReference type="EMBL" id="CAE0811448.1"/>
    </source>
</evidence>
<feature type="region of interest" description="Disordered" evidence="2">
    <location>
        <begin position="431"/>
        <end position="453"/>
    </location>
</feature>
<protein>
    <submittedName>
        <fullName evidence="3">Uncharacterized protein</fullName>
    </submittedName>
</protein>
<dbReference type="AlphaFoldDB" id="A0A7S4D024"/>
<proteinExistence type="predicted"/>
<accession>A0A7S4D024</accession>
<gene>
    <name evidence="3" type="ORF">EGYM00163_LOCUS22596</name>
</gene>
<dbReference type="EMBL" id="HBJA01064020">
    <property type="protein sequence ID" value="CAE0811448.1"/>
    <property type="molecule type" value="Transcribed_RNA"/>
</dbReference>
<feature type="region of interest" description="Disordered" evidence="2">
    <location>
        <begin position="150"/>
        <end position="206"/>
    </location>
</feature>
<feature type="coiled-coil region" evidence="1">
    <location>
        <begin position="270"/>
        <end position="340"/>
    </location>
</feature>
<evidence type="ECO:0000256" key="2">
    <source>
        <dbReference type="SAM" id="MobiDB-lite"/>
    </source>
</evidence>
<feature type="compositionally biased region" description="Polar residues" evidence="2">
    <location>
        <begin position="441"/>
        <end position="452"/>
    </location>
</feature>
<feature type="coiled-coil region" evidence="1">
    <location>
        <begin position="584"/>
        <end position="658"/>
    </location>
</feature>
<feature type="compositionally biased region" description="Low complexity" evidence="2">
    <location>
        <begin position="46"/>
        <end position="56"/>
    </location>
</feature>
<feature type="region of interest" description="Disordered" evidence="2">
    <location>
        <begin position="13"/>
        <end position="131"/>
    </location>
</feature>